<name>A0AAD6S8R6_9AGAR</name>
<gene>
    <name evidence="1" type="ORF">C8F04DRAFT_1134906</name>
</gene>
<evidence type="ECO:0008006" key="3">
    <source>
        <dbReference type="Google" id="ProtNLM"/>
    </source>
</evidence>
<sequence>MTQPANGTKPVVPTTKVISTSENLPIPATDIPIARATLLAARKELSEIDKEIHALELRRSAVLSRIELCTTALAPHKSLPVEIIGQIFTLCAPGAVELNSIAGPWYSGKDIRLILCQICSRWRTTALHTFTLWNDVKINFRSHKIVQVLKLLPIWLGRAGESTLSLHIEGDTDDPRVLSIVSTYAHRCHALVLGNLQFDNPFFDLPAGTLSRLETMCLVGGYKHGQVQPDLPTELPVFADASLLRSATLHLFDNFVEPFILYLPWRQFTSLYFDNTFPTPSQYYSILGKCENVERARLDLFPSPVGGTIELSGVEIALPALQTLELNTDVLGNAARFLHSVALHALVDLSISLADDYDNTIFDVRCFPAMQRLSIDECGRASQRDLEAWLRACPAAVDVWVPGHCMQQVIVDQIADGRLLPRLQFLVLEAAVPAFVIAALEARQRSTGHSTIVEVGFTGSQMTEWELESSERMRIARLRMVGVYMAVSTSFARVPGEIGKLARLNAQQGRDPFVLGRNNTRV</sequence>
<evidence type="ECO:0000313" key="2">
    <source>
        <dbReference type="Proteomes" id="UP001218188"/>
    </source>
</evidence>
<evidence type="ECO:0000313" key="1">
    <source>
        <dbReference type="EMBL" id="KAJ7023266.1"/>
    </source>
</evidence>
<organism evidence="1 2">
    <name type="scientific">Mycena alexandri</name>
    <dbReference type="NCBI Taxonomy" id="1745969"/>
    <lineage>
        <taxon>Eukaryota</taxon>
        <taxon>Fungi</taxon>
        <taxon>Dikarya</taxon>
        <taxon>Basidiomycota</taxon>
        <taxon>Agaricomycotina</taxon>
        <taxon>Agaricomycetes</taxon>
        <taxon>Agaricomycetidae</taxon>
        <taxon>Agaricales</taxon>
        <taxon>Marasmiineae</taxon>
        <taxon>Mycenaceae</taxon>
        <taxon>Mycena</taxon>
    </lineage>
</organism>
<reference evidence="1" key="1">
    <citation type="submission" date="2023-03" db="EMBL/GenBank/DDBJ databases">
        <title>Massive genome expansion in bonnet fungi (Mycena s.s.) driven by repeated elements and novel gene families across ecological guilds.</title>
        <authorList>
            <consortium name="Lawrence Berkeley National Laboratory"/>
            <person name="Harder C.B."/>
            <person name="Miyauchi S."/>
            <person name="Viragh M."/>
            <person name="Kuo A."/>
            <person name="Thoen E."/>
            <person name="Andreopoulos B."/>
            <person name="Lu D."/>
            <person name="Skrede I."/>
            <person name="Drula E."/>
            <person name="Henrissat B."/>
            <person name="Morin E."/>
            <person name="Kohler A."/>
            <person name="Barry K."/>
            <person name="LaButti K."/>
            <person name="Morin E."/>
            <person name="Salamov A."/>
            <person name="Lipzen A."/>
            <person name="Mereny Z."/>
            <person name="Hegedus B."/>
            <person name="Baldrian P."/>
            <person name="Stursova M."/>
            <person name="Weitz H."/>
            <person name="Taylor A."/>
            <person name="Grigoriev I.V."/>
            <person name="Nagy L.G."/>
            <person name="Martin F."/>
            <person name="Kauserud H."/>
        </authorList>
    </citation>
    <scope>NUCLEOTIDE SEQUENCE</scope>
    <source>
        <strain evidence="1">CBHHK200</strain>
    </source>
</reference>
<dbReference type="EMBL" id="JARJCM010000191">
    <property type="protein sequence ID" value="KAJ7023266.1"/>
    <property type="molecule type" value="Genomic_DNA"/>
</dbReference>
<dbReference type="Proteomes" id="UP001218188">
    <property type="component" value="Unassembled WGS sequence"/>
</dbReference>
<comment type="caution">
    <text evidence="1">The sequence shown here is derived from an EMBL/GenBank/DDBJ whole genome shotgun (WGS) entry which is preliminary data.</text>
</comment>
<accession>A0AAD6S8R6</accession>
<proteinExistence type="predicted"/>
<protein>
    <recommendedName>
        <fullName evidence="3">F-box domain-containing protein</fullName>
    </recommendedName>
</protein>
<dbReference type="AlphaFoldDB" id="A0AAD6S8R6"/>
<keyword evidence="2" id="KW-1185">Reference proteome</keyword>